<dbReference type="SMART" id="SM00343">
    <property type="entry name" value="ZnF_C2HC"/>
    <property type="match status" value="1"/>
</dbReference>
<sequence>MTTIMIEDITMTIKEEEDMFHHTSEVMTMLDNMKETRITHQEKFPRNRSEVRCYNCNKIGHYASNCRQRSRRQQREEVSNLMEEYLEPQLLMASTSFNNTQRKASKDTITNDSNWFEKFYNDELSKLGKFVLDKEEGIDDQEHEAKEDYEEPSMEDQQVKENDTYEKGREPKFKKRFWSTITSRLVQKIKQKMKNASRGERAIAPHSGSSYFMHTAFNLLSLAHAFFLCGCFFTFTQGKGAHGPKEAKQEKNDATEVHQTWEVVDANRTTTSILRVRDSAFISNFNQTKIVRDLAAVVLAGIMKGKQPELEKHHRVVAYSYPTLIALNIKKGAYAPLKSAFKRDQIMCDDGVEWLGCWNYMFGVAVEARTWKKMVVPRVRNNCTCQNVCSFHIEKGTTVPPEYWLEINTFMYWCHK</sequence>
<keyword evidence="1" id="KW-0862">Zinc</keyword>
<protein>
    <submittedName>
        <fullName evidence="4">Disulfide isomerase</fullName>
    </submittedName>
</protein>
<dbReference type="Proteomes" id="UP000245207">
    <property type="component" value="Unassembled WGS sequence"/>
</dbReference>
<evidence type="ECO:0000313" key="4">
    <source>
        <dbReference type="EMBL" id="PWA75533.1"/>
    </source>
</evidence>
<keyword evidence="1" id="KW-0479">Metal-binding</keyword>
<name>A0A2U1NPU9_ARTAN</name>
<dbReference type="AlphaFoldDB" id="A0A2U1NPU9"/>
<dbReference type="GO" id="GO:0003676">
    <property type="term" value="F:nucleic acid binding"/>
    <property type="evidence" value="ECO:0007669"/>
    <property type="project" value="InterPro"/>
</dbReference>
<dbReference type="PROSITE" id="PS50158">
    <property type="entry name" value="ZF_CCHC"/>
    <property type="match status" value="1"/>
</dbReference>
<keyword evidence="1" id="KW-0863">Zinc-finger</keyword>
<accession>A0A2U1NPU9</accession>
<reference evidence="4 5" key="1">
    <citation type="journal article" date="2018" name="Mol. Plant">
        <title>The genome of Artemisia annua provides insight into the evolution of Asteraceae family and artemisinin biosynthesis.</title>
        <authorList>
            <person name="Shen Q."/>
            <person name="Zhang L."/>
            <person name="Liao Z."/>
            <person name="Wang S."/>
            <person name="Yan T."/>
            <person name="Shi P."/>
            <person name="Liu M."/>
            <person name="Fu X."/>
            <person name="Pan Q."/>
            <person name="Wang Y."/>
            <person name="Lv Z."/>
            <person name="Lu X."/>
            <person name="Zhang F."/>
            <person name="Jiang W."/>
            <person name="Ma Y."/>
            <person name="Chen M."/>
            <person name="Hao X."/>
            <person name="Li L."/>
            <person name="Tang Y."/>
            <person name="Lv G."/>
            <person name="Zhou Y."/>
            <person name="Sun X."/>
            <person name="Brodelius P.E."/>
            <person name="Rose J.K.C."/>
            <person name="Tang K."/>
        </authorList>
    </citation>
    <scope>NUCLEOTIDE SEQUENCE [LARGE SCALE GENOMIC DNA]</scope>
    <source>
        <strain evidence="5">cv. Huhao1</strain>
        <tissue evidence="4">Leaf</tissue>
    </source>
</reference>
<dbReference type="InterPro" id="IPR001878">
    <property type="entry name" value="Znf_CCHC"/>
</dbReference>
<dbReference type="Pfam" id="PF00098">
    <property type="entry name" value="zf-CCHC"/>
    <property type="match status" value="1"/>
</dbReference>
<feature type="region of interest" description="Disordered" evidence="2">
    <location>
        <begin position="141"/>
        <end position="167"/>
    </location>
</feature>
<evidence type="ECO:0000256" key="2">
    <source>
        <dbReference type="SAM" id="MobiDB-lite"/>
    </source>
</evidence>
<keyword evidence="5" id="KW-1185">Reference proteome</keyword>
<dbReference type="EMBL" id="PKPP01002396">
    <property type="protein sequence ID" value="PWA75533.1"/>
    <property type="molecule type" value="Genomic_DNA"/>
</dbReference>
<dbReference type="SUPFAM" id="SSF57756">
    <property type="entry name" value="Retrovirus zinc finger-like domains"/>
    <property type="match status" value="1"/>
</dbReference>
<proteinExistence type="predicted"/>
<evidence type="ECO:0000259" key="3">
    <source>
        <dbReference type="PROSITE" id="PS50158"/>
    </source>
</evidence>
<dbReference type="GO" id="GO:0008270">
    <property type="term" value="F:zinc ion binding"/>
    <property type="evidence" value="ECO:0007669"/>
    <property type="project" value="UniProtKB-KW"/>
</dbReference>
<dbReference type="OrthoDB" id="8064718at2759"/>
<organism evidence="4 5">
    <name type="scientific">Artemisia annua</name>
    <name type="common">Sweet wormwood</name>
    <dbReference type="NCBI Taxonomy" id="35608"/>
    <lineage>
        <taxon>Eukaryota</taxon>
        <taxon>Viridiplantae</taxon>
        <taxon>Streptophyta</taxon>
        <taxon>Embryophyta</taxon>
        <taxon>Tracheophyta</taxon>
        <taxon>Spermatophyta</taxon>
        <taxon>Magnoliopsida</taxon>
        <taxon>eudicotyledons</taxon>
        <taxon>Gunneridae</taxon>
        <taxon>Pentapetalae</taxon>
        <taxon>asterids</taxon>
        <taxon>campanulids</taxon>
        <taxon>Asterales</taxon>
        <taxon>Asteraceae</taxon>
        <taxon>Asteroideae</taxon>
        <taxon>Anthemideae</taxon>
        <taxon>Artemisiinae</taxon>
        <taxon>Artemisia</taxon>
    </lineage>
</organism>
<dbReference type="Gene3D" id="4.10.60.10">
    <property type="entry name" value="Zinc finger, CCHC-type"/>
    <property type="match status" value="1"/>
</dbReference>
<feature type="domain" description="CCHC-type" evidence="3">
    <location>
        <begin position="52"/>
        <end position="68"/>
    </location>
</feature>
<comment type="caution">
    <text evidence="4">The sequence shown here is derived from an EMBL/GenBank/DDBJ whole genome shotgun (WGS) entry which is preliminary data.</text>
</comment>
<dbReference type="STRING" id="35608.A0A2U1NPU9"/>
<evidence type="ECO:0000256" key="1">
    <source>
        <dbReference type="PROSITE-ProRule" id="PRU00047"/>
    </source>
</evidence>
<feature type="compositionally biased region" description="Acidic residues" evidence="2">
    <location>
        <begin position="141"/>
        <end position="154"/>
    </location>
</feature>
<feature type="compositionally biased region" description="Basic and acidic residues" evidence="2">
    <location>
        <begin position="157"/>
        <end position="167"/>
    </location>
</feature>
<gene>
    <name evidence="4" type="ORF">CTI12_AA240930</name>
</gene>
<evidence type="ECO:0000313" key="5">
    <source>
        <dbReference type="Proteomes" id="UP000245207"/>
    </source>
</evidence>
<keyword evidence="4" id="KW-0413">Isomerase</keyword>
<dbReference type="InterPro" id="IPR036875">
    <property type="entry name" value="Znf_CCHC_sf"/>
</dbReference>
<dbReference type="GO" id="GO:0016853">
    <property type="term" value="F:isomerase activity"/>
    <property type="evidence" value="ECO:0007669"/>
    <property type="project" value="UniProtKB-KW"/>
</dbReference>